<dbReference type="Gene3D" id="3.30.70.20">
    <property type="match status" value="1"/>
</dbReference>
<feature type="domain" description="4Fe-4S ferredoxin-type" evidence="1">
    <location>
        <begin position="174"/>
        <end position="204"/>
    </location>
</feature>
<protein>
    <recommendedName>
        <fullName evidence="1">4Fe-4S ferredoxin-type domain-containing protein</fullName>
    </recommendedName>
</protein>
<dbReference type="InterPro" id="IPR017900">
    <property type="entry name" value="4Fe4S_Fe_S_CS"/>
</dbReference>
<organism evidence="2">
    <name type="scientific">marine sediment metagenome</name>
    <dbReference type="NCBI Taxonomy" id="412755"/>
    <lineage>
        <taxon>unclassified sequences</taxon>
        <taxon>metagenomes</taxon>
        <taxon>ecological metagenomes</taxon>
    </lineage>
</organism>
<gene>
    <name evidence="2" type="ORF">S12H4_05754</name>
</gene>
<feature type="domain" description="4Fe-4S ferredoxin-type" evidence="1">
    <location>
        <begin position="205"/>
        <end position="234"/>
    </location>
</feature>
<accession>X1SCZ1</accession>
<name>X1SCZ1_9ZZZZ</name>
<evidence type="ECO:0000259" key="1">
    <source>
        <dbReference type="PROSITE" id="PS51379"/>
    </source>
</evidence>
<dbReference type="Pfam" id="PF01837">
    <property type="entry name" value="HcyBio"/>
    <property type="match status" value="1"/>
</dbReference>
<dbReference type="AlphaFoldDB" id="X1SCZ1"/>
<dbReference type="InterPro" id="IPR017896">
    <property type="entry name" value="4Fe4S_Fe-S-bd"/>
</dbReference>
<evidence type="ECO:0000313" key="2">
    <source>
        <dbReference type="EMBL" id="GAI65644.1"/>
    </source>
</evidence>
<dbReference type="PROSITE" id="PS51379">
    <property type="entry name" value="4FE4S_FER_2"/>
    <property type="match status" value="2"/>
</dbReference>
<dbReference type="InterPro" id="IPR002708">
    <property type="entry name" value="HcyBio"/>
</dbReference>
<dbReference type="SUPFAM" id="SSF54862">
    <property type="entry name" value="4Fe-4S ferredoxins"/>
    <property type="match status" value="1"/>
</dbReference>
<sequence>MTLEEMQYAKLVGTRQAIKNYNAMLNCESYKVDTIFSCLPFEANKTELTFSGCGALNPFQNDPKFQSFGVGSPLLVNGSTGYLIGPGTRNYIAKPNMMTIAPMIQMKPEYMGAFKTSYGLEPICSIALPIPILNEEIFDNIIKSDKDVNLTILSLVGREKVGEITYADVWDNNFFMKFDSKACQDCEECKAIDYCPTNAFIIKDGVISAINRSRCFNCGTCVRLCPDAFKLDLKSIEFEGSEIPIVLRQSDRFGAIKLAEELKQMILKGEFLLKKPTGTLDFAESIK</sequence>
<reference evidence="2" key="1">
    <citation type="journal article" date="2014" name="Front. Microbiol.">
        <title>High frequency of phylogenetically diverse reductive dehalogenase-homologous genes in deep subseafloor sedimentary metagenomes.</title>
        <authorList>
            <person name="Kawai M."/>
            <person name="Futagami T."/>
            <person name="Toyoda A."/>
            <person name="Takaki Y."/>
            <person name="Nishi S."/>
            <person name="Hori S."/>
            <person name="Arai W."/>
            <person name="Tsubouchi T."/>
            <person name="Morono Y."/>
            <person name="Uchiyama I."/>
            <person name="Ito T."/>
            <person name="Fujiyama A."/>
            <person name="Inagaki F."/>
            <person name="Takami H."/>
        </authorList>
    </citation>
    <scope>NUCLEOTIDE SEQUENCE</scope>
    <source>
        <strain evidence="2">Expedition CK06-06</strain>
    </source>
</reference>
<dbReference type="EMBL" id="BARW01001940">
    <property type="protein sequence ID" value="GAI65644.1"/>
    <property type="molecule type" value="Genomic_DNA"/>
</dbReference>
<proteinExistence type="predicted"/>
<dbReference type="PROSITE" id="PS00198">
    <property type="entry name" value="4FE4S_FER_1"/>
    <property type="match status" value="1"/>
</dbReference>
<comment type="caution">
    <text evidence="2">The sequence shown here is derived from an EMBL/GenBank/DDBJ whole genome shotgun (WGS) entry which is preliminary data.</text>
</comment>